<dbReference type="EMBL" id="JH795856">
    <property type="protein sequence ID" value="EJU05236.1"/>
    <property type="molecule type" value="Genomic_DNA"/>
</dbReference>
<dbReference type="InterPro" id="IPR004875">
    <property type="entry name" value="DDE_SF_endonuclease_dom"/>
</dbReference>
<dbReference type="PANTHER" id="PTHR19303">
    <property type="entry name" value="TRANSPOSON"/>
    <property type="match status" value="1"/>
</dbReference>
<dbReference type="Pfam" id="PF03184">
    <property type="entry name" value="DDE_1"/>
    <property type="match status" value="1"/>
</dbReference>
<dbReference type="GO" id="GO:0005634">
    <property type="term" value="C:nucleus"/>
    <property type="evidence" value="ECO:0007669"/>
    <property type="project" value="TreeGrafter"/>
</dbReference>
<dbReference type="PANTHER" id="PTHR19303:SF73">
    <property type="entry name" value="PROTEIN PDC2"/>
    <property type="match status" value="1"/>
</dbReference>
<protein>
    <submittedName>
        <fullName evidence="2">DDE-domain-containing protein</fullName>
    </submittedName>
</protein>
<sequence>MGLREFHWHGEAGSVPQASVEAARTRIRKITDQYELQNIFNMDEAGLFGKMPPDRGLANSPMSGLKAEKTRLTYPFTTNANGTERMPPYILGHAQMPRCLQNCSGTQLGFDYHWNQKAWMTSELFNEYLKDINDWAKE</sequence>
<dbReference type="OMA" id="MATFCAN"/>
<dbReference type="GeneID" id="63691126"/>
<reference evidence="2 3" key="1">
    <citation type="journal article" date="2012" name="Science">
        <title>The Paleozoic origin of enzymatic lignin decomposition reconstructed from 31 fungal genomes.</title>
        <authorList>
            <person name="Floudas D."/>
            <person name="Binder M."/>
            <person name="Riley R."/>
            <person name="Barry K."/>
            <person name="Blanchette R.A."/>
            <person name="Henrissat B."/>
            <person name="Martinez A.T."/>
            <person name="Otillar R."/>
            <person name="Spatafora J.W."/>
            <person name="Yadav J.S."/>
            <person name="Aerts A."/>
            <person name="Benoit I."/>
            <person name="Boyd A."/>
            <person name="Carlson A."/>
            <person name="Copeland A."/>
            <person name="Coutinho P.M."/>
            <person name="de Vries R.P."/>
            <person name="Ferreira P."/>
            <person name="Findley K."/>
            <person name="Foster B."/>
            <person name="Gaskell J."/>
            <person name="Glotzer D."/>
            <person name="Gorecki P."/>
            <person name="Heitman J."/>
            <person name="Hesse C."/>
            <person name="Hori C."/>
            <person name="Igarashi K."/>
            <person name="Jurgens J.A."/>
            <person name="Kallen N."/>
            <person name="Kersten P."/>
            <person name="Kohler A."/>
            <person name="Kuees U."/>
            <person name="Kumar T.K.A."/>
            <person name="Kuo A."/>
            <person name="LaButti K."/>
            <person name="Larrondo L.F."/>
            <person name="Lindquist E."/>
            <person name="Ling A."/>
            <person name="Lombard V."/>
            <person name="Lucas S."/>
            <person name="Lundell T."/>
            <person name="Martin R."/>
            <person name="McLaughlin D.J."/>
            <person name="Morgenstern I."/>
            <person name="Morin E."/>
            <person name="Murat C."/>
            <person name="Nagy L.G."/>
            <person name="Nolan M."/>
            <person name="Ohm R.A."/>
            <person name="Patyshakuliyeva A."/>
            <person name="Rokas A."/>
            <person name="Ruiz-Duenas F.J."/>
            <person name="Sabat G."/>
            <person name="Salamov A."/>
            <person name="Samejima M."/>
            <person name="Schmutz J."/>
            <person name="Slot J.C."/>
            <person name="St John F."/>
            <person name="Stenlid J."/>
            <person name="Sun H."/>
            <person name="Sun S."/>
            <person name="Syed K."/>
            <person name="Tsang A."/>
            <person name="Wiebenga A."/>
            <person name="Young D."/>
            <person name="Pisabarro A."/>
            <person name="Eastwood D.C."/>
            <person name="Martin F."/>
            <person name="Cullen D."/>
            <person name="Grigoriev I.V."/>
            <person name="Hibbett D.S."/>
        </authorList>
    </citation>
    <scope>NUCLEOTIDE SEQUENCE [LARGE SCALE GENOMIC DNA]</scope>
    <source>
        <strain evidence="2 3">DJM-731 SS1</strain>
    </source>
</reference>
<organism evidence="2 3">
    <name type="scientific">Dacryopinax primogenitus (strain DJM 731)</name>
    <name type="common">Brown rot fungus</name>
    <dbReference type="NCBI Taxonomy" id="1858805"/>
    <lineage>
        <taxon>Eukaryota</taxon>
        <taxon>Fungi</taxon>
        <taxon>Dikarya</taxon>
        <taxon>Basidiomycota</taxon>
        <taxon>Agaricomycotina</taxon>
        <taxon>Dacrymycetes</taxon>
        <taxon>Dacrymycetales</taxon>
        <taxon>Dacrymycetaceae</taxon>
        <taxon>Dacryopinax</taxon>
    </lineage>
</organism>
<dbReference type="OrthoDB" id="162969at2759"/>
<dbReference type="AlphaFoldDB" id="M5G4Q6"/>
<evidence type="ECO:0000313" key="3">
    <source>
        <dbReference type="Proteomes" id="UP000030653"/>
    </source>
</evidence>
<keyword evidence="3" id="KW-1185">Reference proteome</keyword>
<dbReference type="RefSeq" id="XP_040632130.1">
    <property type="nucleotide sequence ID" value="XM_040776064.1"/>
</dbReference>
<dbReference type="HOGENOM" id="CLU_018294_5_2_1"/>
<dbReference type="GO" id="GO:0003677">
    <property type="term" value="F:DNA binding"/>
    <property type="evidence" value="ECO:0007669"/>
    <property type="project" value="TreeGrafter"/>
</dbReference>
<gene>
    <name evidence="2" type="ORF">DACRYDRAFT_74397</name>
</gene>
<evidence type="ECO:0000313" key="2">
    <source>
        <dbReference type="EMBL" id="EJU05236.1"/>
    </source>
</evidence>
<dbReference type="STRING" id="1858805.M5G4Q6"/>
<proteinExistence type="predicted"/>
<feature type="domain" description="DDE-1" evidence="1">
    <location>
        <begin position="69"/>
        <end position="131"/>
    </location>
</feature>
<evidence type="ECO:0000259" key="1">
    <source>
        <dbReference type="Pfam" id="PF03184"/>
    </source>
</evidence>
<dbReference type="Proteomes" id="UP000030653">
    <property type="component" value="Unassembled WGS sequence"/>
</dbReference>
<name>M5G4Q6_DACPD</name>
<accession>M5G4Q6</accession>
<dbReference type="InterPro" id="IPR050863">
    <property type="entry name" value="CenT-Element_Derived"/>
</dbReference>